<evidence type="ECO:0000256" key="4">
    <source>
        <dbReference type="ARBA" id="ARBA00022833"/>
    </source>
</evidence>
<dbReference type="Proteomes" id="UP000050640">
    <property type="component" value="Unplaced"/>
</dbReference>
<evidence type="ECO:0000313" key="10">
    <source>
        <dbReference type="WBParaSite" id="EEL_0000429301-mRNA-1"/>
    </source>
</evidence>
<dbReference type="GO" id="GO:0051371">
    <property type="term" value="F:muscle alpha-actinin binding"/>
    <property type="evidence" value="ECO:0007669"/>
    <property type="project" value="TreeGrafter"/>
</dbReference>
<dbReference type="WBParaSite" id="EEL_0000429301-mRNA-1">
    <property type="protein sequence ID" value="EEL_0000429301-mRNA-1"/>
    <property type="gene ID" value="EEL_0000429301"/>
</dbReference>
<dbReference type="FunFam" id="2.10.110.10:FF:000020">
    <property type="entry name" value="PDZ and LIM domain protein 5"/>
    <property type="match status" value="1"/>
</dbReference>
<dbReference type="PANTHER" id="PTHR24214:SF38">
    <property type="entry name" value="PDZ AND LIM DOMAIN PROTEIN ZASP-RELATED"/>
    <property type="match status" value="1"/>
</dbReference>
<reference evidence="10" key="1">
    <citation type="submission" date="2016-04" db="UniProtKB">
        <authorList>
            <consortium name="WormBaseParasite"/>
        </authorList>
    </citation>
    <scope>IDENTIFICATION</scope>
</reference>
<dbReference type="CDD" id="cd09461">
    <property type="entry name" value="LIM3_Enigma_like_1"/>
    <property type="match status" value="1"/>
</dbReference>
<name>A0A158Q7D3_9BILA</name>
<feature type="domain" description="LIM zinc-binding" evidence="7">
    <location>
        <begin position="981"/>
        <end position="1040"/>
    </location>
</feature>
<dbReference type="GO" id="GO:0061061">
    <property type="term" value="P:muscle structure development"/>
    <property type="evidence" value="ECO:0007669"/>
    <property type="project" value="TreeGrafter"/>
</dbReference>
<dbReference type="PROSITE" id="PS50106">
    <property type="entry name" value="PDZ"/>
    <property type="match status" value="1"/>
</dbReference>
<dbReference type="InterPro" id="IPR036034">
    <property type="entry name" value="PDZ_sf"/>
</dbReference>
<dbReference type="CDD" id="cd09455">
    <property type="entry name" value="LIM1_Enigma_like_1"/>
    <property type="match status" value="1"/>
</dbReference>
<evidence type="ECO:0000256" key="3">
    <source>
        <dbReference type="ARBA" id="ARBA00022723"/>
    </source>
</evidence>
<dbReference type="GO" id="GO:0003779">
    <property type="term" value="F:actin binding"/>
    <property type="evidence" value="ECO:0007669"/>
    <property type="project" value="TreeGrafter"/>
</dbReference>
<evidence type="ECO:0000256" key="1">
    <source>
        <dbReference type="ARBA" id="ARBA00004496"/>
    </source>
</evidence>
<proteinExistence type="predicted"/>
<keyword evidence="5 6" id="KW-0440">LIM domain</keyword>
<dbReference type="Pfam" id="PF00412">
    <property type="entry name" value="LIM"/>
    <property type="match status" value="4"/>
</dbReference>
<keyword evidence="9" id="KW-1185">Reference proteome</keyword>
<dbReference type="PROSITE" id="PS00478">
    <property type="entry name" value="LIM_DOMAIN_1"/>
    <property type="match status" value="2"/>
</dbReference>
<evidence type="ECO:0000313" key="9">
    <source>
        <dbReference type="Proteomes" id="UP000050640"/>
    </source>
</evidence>
<dbReference type="GO" id="GO:0030036">
    <property type="term" value="P:actin cytoskeleton organization"/>
    <property type="evidence" value="ECO:0007669"/>
    <property type="project" value="TreeGrafter"/>
</dbReference>
<dbReference type="FunFam" id="2.10.110.10:FF:000060">
    <property type="entry name" value="Uncharacterized protein, isoform Z"/>
    <property type="match status" value="1"/>
</dbReference>
<dbReference type="InterPro" id="IPR050604">
    <property type="entry name" value="PDZ-LIM_domain"/>
</dbReference>
<dbReference type="PANTHER" id="PTHR24214">
    <property type="entry name" value="PDZ AND LIM DOMAIN PROTEIN ZASP"/>
    <property type="match status" value="1"/>
</dbReference>
<dbReference type="STRING" id="1147741.A0A158Q7D3"/>
<comment type="subcellular location">
    <subcellularLocation>
        <location evidence="1">Cytoplasm</location>
    </subcellularLocation>
</comment>
<dbReference type="SMART" id="SM00132">
    <property type="entry name" value="LIM"/>
    <property type="match status" value="4"/>
</dbReference>
<accession>A0A158Q7D3</accession>
<evidence type="ECO:0000259" key="7">
    <source>
        <dbReference type="PROSITE" id="PS50023"/>
    </source>
</evidence>
<dbReference type="FunFam" id="2.10.110.10:FF:000069">
    <property type="entry name" value="Uncharacterized protein, isoform Z"/>
    <property type="match status" value="1"/>
</dbReference>
<dbReference type="InterPro" id="IPR001478">
    <property type="entry name" value="PDZ"/>
</dbReference>
<dbReference type="SUPFAM" id="SSF57716">
    <property type="entry name" value="Glucocorticoid receptor-like (DNA-binding domain)"/>
    <property type="match status" value="3"/>
</dbReference>
<keyword evidence="3 6" id="KW-0479">Metal-binding</keyword>
<feature type="domain" description="PDZ" evidence="8">
    <location>
        <begin position="29"/>
        <end position="104"/>
    </location>
</feature>
<dbReference type="GO" id="GO:0005912">
    <property type="term" value="C:adherens junction"/>
    <property type="evidence" value="ECO:0007669"/>
    <property type="project" value="TreeGrafter"/>
</dbReference>
<feature type="domain" description="LIM zinc-binding" evidence="7">
    <location>
        <begin position="1051"/>
        <end position="1106"/>
    </location>
</feature>
<keyword evidence="4 6" id="KW-0862">Zinc</keyword>
<evidence type="ECO:0000259" key="8">
    <source>
        <dbReference type="PROSITE" id="PS50106"/>
    </source>
</evidence>
<dbReference type="Gene3D" id="2.10.110.10">
    <property type="entry name" value="Cysteine Rich Protein"/>
    <property type="match status" value="4"/>
</dbReference>
<dbReference type="GO" id="GO:0030018">
    <property type="term" value="C:Z disc"/>
    <property type="evidence" value="ECO:0007669"/>
    <property type="project" value="TreeGrafter"/>
</dbReference>
<dbReference type="SUPFAM" id="SSF50156">
    <property type="entry name" value="PDZ domain-like"/>
    <property type="match status" value="1"/>
</dbReference>
<dbReference type="CDD" id="cd09360">
    <property type="entry name" value="LIM_ALP_like"/>
    <property type="match status" value="1"/>
</dbReference>
<protein>
    <submittedName>
        <fullName evidence="10">PDZ and LIM domain protein Zasp</fullName>
    </submittedName>
</protein>
<evidence type="ECO:0000256" key="5">
    <source>
        <dbReference type="ARBA" id="ARBA00023038"/>
    </source>
</evidence>
<feature type="domain" description="LIM zinc-binding" evidence="7">
    <location>
        <begin position="280"/>
        <end position="339"/>
    </location>
</feature>
<dbReference type="Gene3D" id="2.30.42.10">
    <property type="match status" value="1"/>
</dbReference>
<dbReference type="SMART" id="SM00228">
    <property type="entry name" value="PDZ"/>
    <property type="match status" value="1"/>
</dbReference>
<organism evidence="9 10">
    <name type="scientific">Elaeophora elaphi</name>
    <dbReference type="NCBI Taxonomy" id="1147741"/>
    <lineage>
        <taxon>Eukaryota</taxon>
        <taxon>Metazoa</taxon>
        <taxon>Ecdysozoa</taxon>
        <taxon>Nematoda</taxon>
        <taxon>Chromadorea</taxon>
        <taxon>Rhabditida</taxon>
        <taxon>Spirurina</taxon>
        <taxon>Spiruromorpha</taxon>
        <taxon>Filarioidea</taxon>
        <taxon>Onchocercidae</taxon>
        <taxon>Elaeophora</taxon>
    </lineage>
</organism>
<dbReference type="SMART" id="SM00735">
    <property type="entry name" value="ZM"/>
    <property type="match status" value="1"/>
</dbReference>
<dbReference type="InterPro" id="IPR001781">
    <property type="entry name" value="Znf_LIM"/>
</dbReference>
<dbReference type="PROSITE" id="PS50023">
    <property type="entry name" value="LIM_DOMAIN_2"/>
    <property type="match status" value="3"/>
</dbReference>
<dbReference type="GO" id="GO:0031941">
    <property type="term" value="C:filamentous actin"/>
    <property type="evidence" value="ECO:0007669"/>
    <property type="project" value="TreeGrafter"/>
</dbReference>
<dbReference type="GO" id="GO:0046872">
    <property type="term" value="F:metal ion binding"/>
    <property type="evidence" value="ECO:0007669"/>
    <property type="project" value="UniProtKB-KW"/>
</dbReference>
<dbReference type="AlphaFoldDB" id="A0A158Q7D3"/>
<keyword evidence="2" id="KW-0963">Cytoplasm</keyword>
<sequence length="1106" mass="126353">MLEILLENFQNSPVVRLSVAAMAQAEMVTVRMSRGQMGTPWGFDIGPELAIINVIGGSLADRAGLLNGDVLEELEGHQNLNVELAKQLLSKTEHRVELIVHRQVIRTGGNITHRIWQPSVTENTEYNKFQHSVFNVPSTDVRKMEPPIAPLKVSLEHQNPYDQFMEFFQESIPIPGFNVAAQPFGDHQEVKHLQYNSPMPLYSPQTAAEQYLQQTGGLFGTDPNLTKQKEVPSYLRSETLRLIQESERSKENGGHAIPVRSTKINHEEIRPNMENISEAPVCFICGRNIRGVMCRAYDRTMHGDCFQCSTCGSSLKNHGHHFINDKFYCDIHGRQLRGGSSVPRRDEIHWSATQRSKMVPTSEKGTLLTPYQPEIMNRQNISISPTPWKTQSPISPSNRGVPPAATLYGQELNELRKEIYSSSTSSGNVSDQQLHQSSQMLLSRIRFLPLEIQKVTSPRRLPCKHHWPPESHKIKRYWQCSYLSANVSKDSTDSKLEQDELLLPLSKFIKENEKGWRKLPSPKRYLLRGEEKSCHGKLTNQLEKKGITKSNPSMGCRDHLMPRDTVFRNSNYSKRMEQRNKFPDECNCDVEEIHKIDIDNTKSHECNSYCSSNNIKEFQQMQQGIQNKPNIAMIHQNTDHETANSEIREYESKGYEEEEQNLDEGDIVAVDRCSSMRLRNLPVKEIRDIQDLSDERELQNVISHCNEIGNILLGTIEKEERVAEIEEKFIANVSEDGTAKDPSHGDKGRMNKENRWTRYKGWNVLDVQNENQKVMKGIGGKIKEGQKEPTRLNLIEERDKQIAIESIARYQMELHNPGKELSYMLENAIDFLKNLDNMEDKLMDENGFCHQEQKSTKYPNTNKVIKLVENRSSNYRNPAEFWKFAVNRNSYIKPSNVHGPQNNELPKGRGILHTQSNRVPCCEDCKEEIRGAYILANGLAYCPDHFVCSNKSCGRKLLDIGFVEEKGHKYCERCFESEIAPRCAKCNQPITADCLNALQKQWHPQCFVCTHCHNPFGNSAFFLEQGQPYCETGKLITFSSQILDWNTLFTTKCVSCRYPIEAGDRWVEALGAAFHSNCFNCTSCNVNLEGESFYAKNGAPYCKLHA</sequence>
<dbReference type="InterPro" id="IPR006643">
    <property type="entry name" value="Zasp-like_motif"/>
</dbReference>
<evidence type="ECO:0000256" key="2">
    <source>
        <dbReference type="ARBA" id="ARBA00022490"/>
    </source>
</evidence>
<dbReference type="GO" id="GO:0001725">
    <property type="term" value="C:stress fiber"/>
    <property type="evidence" value="ECO:0007669"/>
    <property type="project" value="TreeGrafter"/>
</dbReference>
<evidence type="ECO:0000256" key="6">
    <source>
        <dbReference type="PROSITE-ProRule" id="PRU00125"/>
    </source>
</evidence>